<dbReference type="InParanoid" id="A0A0U5EQB4"/>
<dbReference type="SUPFAM" id="SSF55957">
    <property type="entry name" value="Phosphoglucomutase, C-terminal domain"/>
    <property type="match status" value="1"/>
</dbReference>
<dbReference type="GO" id="GO:0005975">
    <property type="term" value="P:carbohydrate metabolic process"/>
    <property type="evidence" value="ECO:0007669"/>
    <property type="project" value="InterPro"/>
</dbReference>
<dbReference type="Gene3D" id="3.40.120.10">
    <property type="entry name" value="Alpha-D-Glucose-1,6-Bisphosphate, subunit A, domain 3"/>
    <property type="match status" value="3"/>
</dbReference>
<dbReference type="GO" id="GO:0004614">
    <property type="term" value="F:phosphoglucomutase activity"/>
    <property type="evidence" value="ECO:0007669"/>
    <property type="project" value="UniProtKB-EC"/>
</dbReference>
<dbReference type="EMBL" id="LN879502">
    <property type="protein sequence ID" value="CUI16225.1"/>
    <property type="molecule type" value="Genomic_DNA"/>
</dbReference>
<dbReference type="Proteomes" id="UP000069902">
    <property type="component" value="Chromosome cPNK"/>
</dbReference>
<dbReference type="PANTHER" id="PTHR45745:SF1">
    <property type="entry name" value="PHOSPHOGLUCOMUTASE 2B-RELATED"/>
    <property type="match status" value="1"/>
</dbReference>
<keyword evidence="6 11" id="KW-0413">Isomerase</keyword>
<keyword evidence="5 7" id="KW-0460">Magnesium</keyword>
<evidence type="ECO:0000259" key="10">
    <source>
        <dbReference type="Pfam" id="PF02880"/>
    </source>
</evidence>
<evidence type="ECO:0000259" key="8">
    <source>
        <dbReference type="Pfam" id="PF02878"/>
    </source>
</evidence>
<dbReference type="InterPro" id="IPR005846">
    <property type="entry name" value="A-D-PHexomutase_a/b/a-III"/>
</dbReference>
<feature type="domain" description="Alpha-D-phosphohexomutase alpha/beta/alpha" evidence="10">
    <location>
        <begin position="333"/>
        <end position="458"/>
    </location>
</feature>
<dbReference type="InterPro" id="IPR005844">
    <property type="entry name" value="A-D-PHexomutase_a/b/a-I"/>
</dbReference>
<evidence type="ECO:0000256" key="1">
    <source>
        <dbReference type="ARBA" id="ARBA00001946"/>
    </source>
</evidence>
<evidence type="ECO:0000256" key="4">
    <source>
        <dbReference type="ARBA" id="ARBA00022723"/>
    </source>
</evidence>
<evidence type="ECO:0000256" key="6">
    <source>
        <dbReference type="ARBA" id="ARBA00023235"/>
    </source>
</evidence>
<dbReference type="InterPro" id="IPR005841">
    <property type="entry name" value="Alpha-D-phosphohexomutase_SF"/>
</dbReference>
<evidence type="ECO:0000256" key="3">
    <source>
        <dbReference type="ARBA" id="ARBA00022553"/>
    </source>
</evidence>
<keyword evidence="4 7" id="KW-0479">Metal-binding</keyword>
<dbReference type="PROSITE" id="PS00710">
    <property type="entry name" value="PGM_PMM"/>
    <property type="match status" value="1"/>
</dbReference>
<organism evidence="11 12">
    <name type="scientific">Candidatus Protochlamydia naegleriophila</name>
    <dbReference type="NCBI Taxonomy" id="389348"/>
    <lineage>
        <taxon>Bacteria</taxon>
        <taxon>Pseudomonadati</taxon>
        <taxon>Chlamydiota</taxon>
        <taxon>Chlamydiia</taxon>
        <taxon>Parachlamydiales</taxon>
        <taxon>Parachlamydiaceae</taxon>
        <taxon>Candidatus Protochlamydia</taxon>
    </lineage>
</organism>
<dbReference type="InterPro" id="IPR005845">
    <property type="entry name" value="A-D-PHexomutase_a/b/a-II"/>
</dbReference>
<dbReference type="GO" id="GO:0008973">
    <property type="term" value="F:phosphopentomutase activity"/>
    <property type="evidence" value="ECO:0007669"/>
    <property type="project" value="TreeGrafter"/>
</dbReference>
<reference evidence="12" key="1">
    <citation type="submission" date="2015-09" db="EMBL/GenBank/DDBJ databases">
        <authorList>
            <person name="Bertelli C."/>
        </authorList>
    </citation>
    <scope>NUCLEOTIDE SEQUENCE [LARGE SCALE GENOMIC DNA]</scope>
    <source>
        <strain evidence="12">KNic</strain>
    </source>
</reference>
<name>A0A0U5EQB4_9BACT</name>
<dbReference type="GO" id="GO:0000287">
    <property type="term" value="F:magnesium ion binding"/>
    <property type="evidence" value="ECO:0007669"/>
    <property type="project" value="InterPro"/>
</dbReference>
<keyword evidence="3" id="KW-0597">Phosphoprotein</keyword>
<evidence type="ECO:0000313" key="12">
    <source>
        <dbReference type="Proteomes" id="UP000069902"/>
    </source>
</evidence>
<dbReference type="InterPro" id="IPR016066">
    <property type="entry name" value="A-D-PHexomutase_CS"/>
</dbReference>
<dbReference type="EC" id="5.4.2.2" evidence="11"/>
<dbReference type="PANTHER" id="PTHR45745">
    <property type="entry name" value="PHOSPHOMANNOMUTASE 45A"/>
    <property type="match status" value="1"/>
</dbReference>
<dbReference type="SUPFAM" id="SSF53738">
    <property type="entry name" value="Phosphoglucomutase, first 3 domains"/>
    <property type="match status" value="3"/>
</dbReference>
<dbReference type="PRINTS" id="PR00509">
    <property type="entry name" value="PGMPMM"/>
</dbReference>
<dbReference type="FunCoup" id="A0A0U5EQB4">
    <property type="interactions" value="358"/>
</dbReference>
<dbReference type="Pfam" id="PF02878">
    <property type="entry name" value="PGM_PMM_I"/>
    <property type="match status" value="1"/>
</dbReference>
<keyword evidence="12" id="KW-1185">Reference proteome</keyword>
<evidence type="ECO:0000256" key="7">
    <source>
        <dbReference type="RuleBase" id="RU004326"/>
    </source>
</evidence>
<dbReference type="KEGG" id="pnl:PNK_0597"/>
<dbReference type="PATRIC" id="fig|389348.3.peg.657"/>
<gene>
    <name evidence="11" type="primary">pgm</name>
    <name evidence="11" type="ORF">PNK_0597</name>
</gene>
<accession>A0A0U5EQB4</accession>
<comment type="cofactor">
    <cofactor evidence="1">
        <name>Mg(2+)</name>
        <dbReference type="ChEBI" id="CHEBI:18420"/>
    </cofactor>
</comment>
<dbReference type="Gene3D" id="3.30.310.50">
    <property type="entry name" value="Alpha-D-phosphohexomutase, C-terminal domain"/>
    <property type="match status" value="1"/>
</dbReference>
<comment type="similarity">
    <text evidence="2 7">Belongs to the phosphohexose mutase family.</text>
</comment>
<protein>
    <submittedName>
        <fullName evidence="11">Putative phosphoglucomutase/phosphomannomutase</fullName>
        <ecNumber evidence="11">5.4.2.2</ecNumber>
    </submittedName>
</protein>
<evidence type="ECO:0000256" key="5">
    <source>
        <dbReference type="ARBA" id="ARBA00022842"/>
    </source>
</evidence>
<feature type="domain" description="Alpha-D-phosphohexomutase alpha/beta/alpha" evidence="8">
    <location>
        <begin position="53"/>
        <end position="192"/>
    </location>
</feature>
<evidence type="ECO:0000256" key="2">
    <source>
        <dbReference type="ARBA" id="ARBA00010231"/>
    </source>
</evidence>
<dbReference type="AlphaFoldDB" id="A0A0U5EQB4"/>
<feature type="domain" description="Alpha-D-phosphohexomutase alpha/beta/alpha" evidence="9">
    <location>
        <begin position="218"/>
        <end position="322"/>
    </location>
</feature>
<dbReference type="STRING" id="389348.PNK_0597"/>
<dbReference type="Pfam" id="PF02880">
    <property type="entry name" value="PGM_PMM_III"/>
    <property type="match status" value="1"/>
</dbReference>
<dbReference type="CDD" id="cd05799">
    <property type="entry name" value="PGM2"/>
    <property type="match status" value="1"/>
</dbReference>
<sequence length="592" mass="66075">MNVKEKIIFDLVTQKNVDLWLEGQYDEETKATIRQLLLEDPKQIIDAFFTNLTFGTGGLRGIMGVGTNRMNFYTVRAATQGLANYILKQPKEAGKEYAVFIGYDSRHHSREFAEETAKVLAGNGIRVYLFKDIRPTPLVSFACRYKKCVAAVMITASHNPPEYNGYKVYWSDGAQLVPPHDLGVIAEAAKITDPAQVKAVDSVSNPLIEEIAGEIDEAYLKDINTLQNYPQINQKEGHRLKVVYTSLHGTGITVVPKALKEWGFTQLAFVEPQIIPDGSFPTIRVPNPEEHAALKLGIDVMQKTHSDLLIANDPDADRMGVAVAYNGEAVLLNGNQICALLLEHVLEALTKHNRLPSKAAFIKTIGTTELFQAICDTYQRPCFNVLTGFKYIAEKIREWETLPNGYQFIFGGEESYGYLLGTYSRDKDAVVCSALICELALQAKIEGKTLVDKLYDLYHKYGIYQEKLLSINFGETKEGKEQMTLGMQKLRASHLADIVGIPVVAIEDYEASAKFHLKTGQTEPINLPVSDVLLYWLEDGTKVMVRPSGTEPKVKIYCGLVEKSFNSISEGIEAAQKRCDVILLFMKNHLMS</sequence>
<evidence type="ECO:0000259" key="9">
    <source>
        <dbReference type="Pfam" id="PF02879"/>
    </source>
</evidence>
<evidence type="ECO:0000313" key="11">
    <source>
        <dbReference type="EMBL" id="CUI16225.1"/>
    </source>
</evidence>
<dbReference type="InterPro" id="IPR016055">
    <property type="entry name" value="A-D-PHexomutase_a/b/a-I/II/III"/>
</dbReference>
<dbReference type="InterPro" id="IPR036900">
    <property type="entry name" value="A-D-PHexomutase_C_sf"/>
</dbReference>
<dbReference type="Pfam" id="PF02879">
    <property type="entry name" value="PGM_PMM_II"/>
    <property type="match status" value="1"/>
</dbReference>
<dbReference type="GO" id="GO:0006166">
    <property type="term" value="P:purine ribonucleoside salvage"/>
    <property type="evidence" value="ECO:0007669"/>
    <property type="project" value="TreeGrafter"/>
</dbReference>
<dbReference type="RefSeq" id="WP_059060209.1">
    <property type="nucleotide sequence ID" value="NZ_LN879502.1"/>
</dbReference>
<proteinExistence type="inferred from homology"/>